<dbReference type="EMBL" id="CM023479">
    <property type="protein sequence ID" value="KAH7974168.1"/>
    <property type="molecule type" value="Genomic_DNA"/>
</dbReference>
<accession>A0ACB8DPA3</accession>
<evidence type="ECO:0000313" key="1">
    <source>
        <dbReference type="EMBL" id="KAH7974168.1"/>
    </source>
</evidence>
<name>A0ACB8DPA3_DERSI</name>
<evidence type="ECO:0000313" key="2">
    <source>
        <dbReference type="Proteomes" id="UP000821865"/>
    </source>
</evidence>
<organism evidence="1 2">
    <name type="scientific">Dermacentor silvarum</name>
    <name type="common">Tick</name>
    <dbReference type="NCBI Taxonomy" id="543639"/>
    <lineage>
        <taxon>Eukaryota</taxon>
        <taxon>Metazoa</taxon>
        <taxon>Ecdysozoa</taxon>
        <taxon>Arthropoda</taxon>
        <taxon>Chelicerata</taxon>
        <taxon>Arachnida</taxon>
        <taxon>Acari</taxon>
        <taxon>Parasitiformes</taxon>
        <taxon>Ixodida</taxon>
        <taxon>Ixodoidea</taxon>
        <taxon>Ixodidae</taxon>
        <taxon>Rhipicephalinae</taxon>
        <taxon>Dermacentor</taxon>
    </lineage>
</organism>
<keyword evidence="2" id="KW-1185">Reference proteome</keyword>
<gene>
    <name evidence="1" type="ORF">HPB49_010891</name>
</gene>
<proteinExistence type="predicted"/>
<dbReference type="Proteomes" id="UP000821865">
    <property type="component" value="Chromosome 10"/>
</dbReference>
<comment type="caution">
    <text evidence="1">The sequence shown here is derived from an EMBL/GenBank/DDBJ whole genome shotgun (WGS) entry which is preliminary data.</text>
</comment>
<protein>
    <submittedName>
        <fullName evidence="1">Uncharacterized protein</fullName>
    </submittedName>
</protein>
<reference evidence="1" key="1">
    <citation type="submission" date="2020-05" db="EMBL/GenBank/DDBJ databases">
        <title>Large-scale comparative analyses of tick genomes elucidate their genetic diversity and vector capacities.</title>
        <authorList>
            <person name="Jia N."/>
            <person name="Wang J."/>
            <person name="Shi W."/>
            <person name="Du L."/>
            <person name="Sun Y."/>
            <person name="Zhan W."/>
            <person name="Jiang J."/>
            <person name="Wang Q."/>
            <person name="Zhang B."/>
            <person name="Ji P."/>
            <person name="Sakyi L.B."/>
            <person name="Cui X."/>
            <person name="Yuan T."/>
            <person name="Jiang B."/>
            <person name="Yang W."/>
            <person name="Lam T.T.-Y."/>
            <person name="Chang Q."/>
            <person name="Ding S."/>
            <person name="Wang X."/>
            <person name="Zhu J."/>
            <person name="Ruan X."/>
            <person name="Zhao L."/>
            <person name="Wei J."/>
            <person name="Que T."/>
            <person name="Du C."/>
            <person name="Cheng J."/>
            <person name="Dai P."/>
            <person name="Han X."/>
            <person name="Huang E."/>
            <person name="Gao Y."/>
            <person name="Liu J."/>
            <person name="Shao H."/>
            <person name="Ye R."/>
            <person name="Li L."/>
            <person name="Wei W."/>
            <person name="Wang X."/>
            <person name="Wang C."/>
            <person name="Yang T."/>
            <person name="Huo Q."/>
            <person name="Li W."/>
            <person name="Guo W."/>
            <person name="Chen H."/>
            <person name="Zhou L."/>
            <person name="Ni X."/>
            <person name="Tian J."/>
            <person name="Zhou Y."/>
            <person name="Sheng Y."/>
            <person name="Liu T."/>
            <person name="Pan Y."/>
            <person name="Xia L."/>
            <person name="Li J."/>
            <person name="Zhao F."/>
            <person name="Cao W."/>
        </authorList>
    </citation>
    <scope>NUCLEOTIDE SEQUENCE</scope>
    <source>
        <strain evidence="1">Dsil-2018</strain>
    </source>
</reference>
<sequence length="141" mass="16012">MDRLKTKRSARRAQNTKILQEAWLLLTDITMDKSKHSGIFDRLSASNNERSKLNDAHEEHIADDELEAEYVTAAEYTDQAVSMLPEIRCKIAALERADSTAETASQNPSLTVPHAMPRIRPRLPNLDRPTFKGDIHKWAAF</sequence>